<reference evidence="2" key="2">
    <citation type="submission" date="2011-01" db="EMBL/GenBank/DDBJ databases">
        <title>The Non-contiguous Finished genome of Clostridium papyrosolvens.</title>
        <authorList>
            <person name="Lucas S."/>
            <person name="Copeland A."/>
            <person name="Lapidus A."/>
            <person name="Cheng J.-F."/>
            <person name="Goodwin L."/>
            <person name="Pitluck S."/>
            <person name="Misra M."/>
            <person name="Chertkov O."/>
            <person name="Detter J.C."/>
            <person name="Han C."/>
            <person name="Tapia R."/>
            <person name="Land M."/>
            <person name="Hauser L."/>
            <person name="Kyrpides N."/>
            <person name="Ivanova N."/>
            <person name="Pagani I."/>
            <person name="Mouttaki H."/>
            <person name="He Z."/>
            <person name="Zhou J."/>
            <person name="Hemme C.L."/>
            <person name="Woyke T."/>
        </authorList>
    </citation>
    <scope>NUCLEOTIDE SEQUENCE [LARGE SCALE GENOMIC DNA]</scope>
    <source>
        <strain evidence="2">DSM 2782</strain>
    </source>
</reference>
<dbReference type="STRING" id="588581.Cpap_3836"/>
<protein>
    <recommendedName>
        <fullName evidence="1">Butirosin biosynthesis protein H N-terminal domain-containing protein</fullName>
    </recommendedName>
</protein>
<evidence type="ECO:0000313" key="2">
    <source>
        <dbReference type="EMBL" id="EGD49403.1"/>
    </source>
</evidence>
<keyword evidence="3" id="KW-1185">Reference proteome</keyword>
<sequence>MKELIAAKKLTDIMPFNEVYYKDCFYNCLFSIVKYFQGEVMRFFLNDIILYRHSPYCWLQADVDYVLIQPVTRLLNDMSIELVECKEYGNIVYGIREALSKGMPVIVKVDCFYEPMRPDLYGTEHLDHNLLVYGYDDSMQTFNIFEHKNKNSLRYKPETISYACIQEASDGYYRHFGHLKEPAYIKFCKSACREEKNKHPLKAYVSRYAARYLENRAEVIKSMEHLLSMKNNLVDTMQNRELLEQHADEILESLMEIIAAKKLEQYRINSFFKNKELEDTIQDIVNGWTFVRLSILSYKYSGEYIDEKLSNAISVMEKLCGDERKMIDLLIDSSYKAMA</sequence>
<evidence type="ECO:0000259" key="1">
    <source>
        <dbReference type="Pfam" id="PF14399"/>
    </source>
</evidence>
<organism evidence="2 3">
    <name type="scientific">Ruminiclostridium papyrosolvens DSM 2782</name>
    <dbReference type="NCBI Taxonomy" id="588581"/>
    <lineage>
        <taxon>Bacteria</taxon>
        <taxon>Bacillati</taxon>
        <taxon>Bacillota</taxon>
        <taxon>Clostridia</taxon>
        <taxon>Eubacteriales</taxon>
        <taxon>Oscillospiraceae</taxon>
        <taxon>Ruminiclostridium</taxon>
    </lineage>
</organism>
<dbReference type="OrthoDB" id="1737154at2"/>
<dbReference type="RefSeq" id="WP_004616067.1">
    <property type="nucleotide sequence ID" value="NZ_ACXX02000001.1"/>
</dbReference>
<gene>
    <name evidence="2" type="ORF">Cpap_3836</name>
</gene>
<dbReference type="InterPro" id="IPR026935">
    <property type="entry name" value="BtrH_N"/>
</dbReference>
<comment type="caution">
    <text evidence="2">The sequence shown here is derived from an EMBL/GenBank/DDBJ whole genome shotgun (WGS) entry which is preliminary data.</text>
</comment>
<proteinExistence type="predicted"/>
<dbReference type="EMBL" id="ACXX02000001">
    <property type="protein sequence ID" value="EGD49403.1"/>
    <property type="molecule type" value="Genomic_DNA"/>
</dbReference>
<dbReference type="AlphaFoldDB" id="F1T7F5"/>
<reference evidence="2" key="1">
    <citation type="submission" date="2009-07" db="EMBL/GenBank/DDBJ databases">
        <authorList>
            <consortium name="US DOE Joint Genome Institute (JGI-PGF)"/>
            <person name="Lucas S."/>
            <person name="Copeland A."/>
            <person name="Lapidus A."/>
            <person name="Glavina del Rio T."/>
            <person name="Tice H."/>
            <person name="Bruce D."/>
            <person name="Goodwin L."/>
            <person name="Pitluck S."/>
            <person name="Larimer F."/>
            <person name="Land M.L."/>
            <person name="Mouttaki H."/>
            <person name="He Z."/>
            <person name="Zhou J."/>
            <person name="Hemme C.L."/>
        </authorList>
    </citation>
    <scope>NUCLEOTIDE SEQUENCE [LARGE SCALE GENOMIC DNA]</scope>
    <source>
        <strain evidence="2">DSM 2782</strain>
    </source>
</reference>
<feature type="domain" description="Butirosin biosynthesis protein H N-terminal" evidence="1">
    <location>
        <begin position="81"/>
        <end position="145"/>
    </location>
</feature>
<name>F1T7F5_9FIRM</name>
<dbReference type="Proteomes" id="UP000003860">
    <property type="component" value="Unassembled WGS sequence"/>
</dbReference>
<dbReference type="Pfam" id="PF14399">
    <property type="entry name" value="BtrH_N"/>
    <property type="match status" value="1"/>
</dbReference>
<evidence type="ECO:0000313" key="3">
    <source>
        <dbReference type="Proteomes" id="UP000003860"/>
    </source>
</evidence>
<accession>F1T7F5</accession>